<evidence type="ECO:0000313" key="2">
    <source>
        <dbReference type="EMBL" id="KAF2077845.1"/>
    </source>
</evidence>
<reference evidence="2" key="1">
    <citation type="submission" date="2020-01" db="EMBL/GenBank/DDBJ databases">
        <title>Development of genomics and gene disruption for Polysphondylium violaceum indicates a role for the polyketide synthase stlB in stalk morphogenesis.</title>
        <authorList>
            <person name="Narita B."/>
            <person name="Kawabe Y."/>
            <person name="Kin K."/>
            <person name="Saito T."/>
            <person name="Gibbs R."/>
            <person name="Kuspa A."/>
            <person name="Muzny D."/>
            <person name="Queller D."/>
            <person name="Richards S."/>
            <person name="Strassman J."/>
            <person name="Sucgang R."/>
            <person name="Worley K."/>
            <person name="Schaap P."/>
        </authorList>
    </citation>
    <scope>NUCLEOTIDE SEQUENCE</scope>
    <source>
        <strain evidence="2">QSvi11</strain>
    </source>
</reference>
<feature type="compositionally biased region" description="Acidic residues" evidence="1">
    <location>
        <begin position="44"/>
        <end position="55"/>
    </location>
</feature>
<feature type="compositionally biased region" description="Low complexity" evidence="1">
    <location>
        <begin position="144"/>
        <end position="158"/>
    </location>
</feature>
<evidence type="ECO:0000256" key="1">
    <source>
        <dbReference type="SAM" id="MobiDB-lite"/>
    </source>
</evidence>
<dbReference type="OrthoDB" id="10666027at2759"/>
<sequence length="232" mass="26644">MKDTSTVESINSNNENKLKKPKRKQKKVKSKQPINNVDIKEPQEPQEQEEPEQEQQEERQVKKEQQKEKEQIFTKGKQITSLIDSWLNTSSSIDVYQEDTESKEATSTSNTLDKYTMKKKSLTNDTNQDIFLKSSSSPFYMLENKNSNNNSSNSNSNNNKKDVVGMTKNQLDNVLIQSNKKKNYTTSQNLNRYQPYANHRKGEEIESKSQSISKSANSSSNGYSSGNKRPVW</sequence>
<organism evidence="2 3">
    <name type="scientific">Polysphondylium violaceum</name>
    <dbReference type="NCBI Taxonomy" id="133409"/>
    <lineage>
        <taxon>Eukaryota</taxon>
        <taxon>Amoebozoa</taxon>
        <taxon>Evosea</taxon>
        <taxon>Eumycetozoa</taxon>
        <taxon>Dictyostelia</taxon>
        <taxon>Dictyosteliales</taxon>
        <taxon>Dictyosteliaceae</taxon>
        <taxon>Polysphondylium</taxon>
    </lineage>
</organism>
<dbReference type="EMBL" id="AJWJ01000017">
    <property type="protein sequence ID" value="KAF2077845.1"/>
    <property type="molecule type" value="Genomic_DNA"/>
</dbReference>
<comment type="caution">
    <text evidence="2">The sequence shown here is derived from an EMBL/GenBank/DDBJ whole genome shotgun (WGS) entry which is preliminary data.</text>
</comment>
<protein>
    <submittedName>
        <fullName evidence="2">Uncharacterized protein</fullName>
    </submittedName>
</protein>
<accession>A0A8J4Q341</accession>
<feature type="region of interest" description="Disordered" evidence="1">
    <location>
        <begin position="178"/>
        <end position="232"/>
    </location>
</feature>
<proteinExistence type="predicted"/>
<name>A0A8J4Q341_9MYCE</name>
<feature type="region of interest" description="Disordered" evidence="1">
    <location>
        <begin position="96"/>
        <end position="164"/>
    </location>
</feature>
<dbReference type="Proteomes" id="UP000695562">
    <property type="component" value="Unassembled WGS sequence"/>
</dbReference>
<gene>
    <name evidence="2" type="ORF">CYY_000807</name>
</gene>
<evidence type="ECO:0000313" key="3">
    <source>
        <dbReference type="Proteomes" id="UP000695562"/>
    </source>
</evidence>
<keyword evidence="3" id="KW-1185">Reference proteome</keyword>
<feature type="compositionally biased region" description="Polar residues" evidence="1">
    <location>
        <begin position="178"/>
        <end position="192"/>
    </location>
</feature>
<feature type="compositionally biased region" description="Basic and acidic residues" evidence="1">
    <location>
        <begin position="56"/>
        <end position="72"/>
    </location>
</feature>
<feature type="region of interest" description="Disordered" evidence="1">
    <location>
        <begin position="1"/>
        <end position="75"/>
    </location>
</feature>
<feature type="compositionally biased region" description="Polar residues" evidence="1">
    <location>
        <begin position="123"/>
        <end position="138"/>
    </location>
</feature>
<feature type="compositionally biased region" description="Low complexity" evidence="1">
    <location>
        <begin position="208"/>
        <end position="232"/>
    </location>
</feature>
<feature type="compositionally biased region" description="Basic residues" evidence="1">
    <location>
        <begin position="19"/>
        <end position="30"/>
    </location>
</feature>
<dbReference type="AlphaFoldDB" id="A0A8J4Q341"/>
<feature type="compositionally biased region" description="Polar residues" evidence="1">
    <location>
        <begin position="1"/>
        <end position="15"/>
    </location>
</feature>